<evidence type="ECO:0000313" key="1">
    <source>
        <dbReference type="EMBL" id="KCW62565.1"/>
    </source>
</evidence>
<proteinExistence type="predicted"/>
<organism evidence="1">
    <name type="scientific">Eucalyptus grandis</name>
    <name type="common">Flooded gum</name>
    <dbReference type="NCBI Taxonomy" id="71139"/>
    <lineage>
        <taxon>Eukaryota</taxon>
        <taxon>Viridiplantae</taxon>
        <taxon>Streptophyta</taxon>
        <taxon>Embryophyta</taxon>
        <taxon>Tracheophyta</taxon>
        <taxon>Spermatophyta</taxon>
        <taxon>Magnoliopsida</taxon>
        <taxon>eudicotyledons</taxon>
        <taxon>Gunneridae</taxon>
        <taxon>Pentapetalae</taxon>
        <taxon>rosids</taxon>
        <taxon>malvids</taxon>
        <taxon>Myrtales</taxon>
        <taxon>Myrtaceae</taxon>
        <taxon>Myrtoideae</taxon>
        <taxon>Eucalypteae</taxon>
        <taxon>Eucalyptus</taxon>
    </lineage>
</organism>
<dbReference type="Gramene" id="KCW62565">
    <property type="protein sequence ID" value="KCW62565"/>
    <property type="gene ID" value="EUGRSUZ_G00059"/>
</dbReference>
<protein>
    <recommendedName>
        <fullName evidence="2">Trimethylguanosine synthase</fullName>
    </recommendedName>
</protein>
<dbReference type="STRING" id="71139.A0A059BA72"/>
<name>A0A059BA72_EUCGR</name>
<dbReference type="AlphaFoldDB" id="A0A059BA72"/>
<dbReference type="InterPro" id="IPR029063">
    <property type="entry name" value="SAM-dependent_MTases_sf"/>
</dbReference>
<dbReference type="SUPFAM" id="SSF53335">
    <property type="entry name" value="S-adenosyl-L-methionine-dependent methyltransferases"/>
    <property type="match status" value="1"/>
</dbReference>
<gene>
    <name evidence="1" type="ORF">EUGRSUZ_G00059</name>
</gene>
<evidence type="ECO:0008006" key="2">
    <source>
        <dbReference type="Google" id="ProtNLM"/>
    </source>
</evidence>
<sequence length="88" mass="10138">MKVYGLDINPRAVKISWINLYLNALDEKGQPIYDSEGKTLLDRVEFHESDLLFYCRDNDIKLERIVGCIPQVLLQVTVFSSFNVNNTS</sequence>
<dbReference type="EMBL" id="KK198759">
    <property type="protein sequence ID" value="KCW62565.1"/>
    <property type="molecule type" value="Genomic_DNA"/>
</dbReference>
<dbReference type="PANTHER" id="PTHR47087:SF1">
    <property type="entry name" value="METHIONINE S-METHYLTRANSFERASE"/>
    <property type="match status" value="1"/>
</dbReference>
<accession>A0A059BA72</accession>
<dbReference type="PANTHER" id="PTHR47087">
    <property type="entry name" value="METHIONINE S-METHYLTRANSFERASE"/>
    <property type="match status" value="1"/>
</dbReference>
<dbReference type="InParanoid" id="A0A059BA72"/>
<dbReference type="eggNOG" id="ENOG502QS81">
    <property type="taxonomic scope" value="Eukaryota"/>
</dbReference>
<reference evidence="1" key="1">
    <citation type="submission" date="2013-07" db="EMBL/GenBank/DDBJ databases">
        <title>The genome of Eucalyptus grandis.</title>
        <authorList>
            <person name="Schmutz J."/>
            <person name="Hayes R."/>
            <person name="Myburg A."/>
            <person name="Tuskan G."/>
            <person name="Grattapaglia D."/>
            <person name="Rokhsar D.S."/>
        </authorList>
    </citation>
    <scope>NUCLEOTIDE SEQUENCE</scope>
    <source>
        <tissue evidence="1">Leaf extractions</tissue>
    </source>
</reference>